<dbReference type="InterPro" id="IPR056671">
    <property type="entry name" value="DUF7769"/>
</dbReference>
<reference evidence="2 3" key="1">
    <citation type="submission" date="2018-09" db="EMBL/GenBank/DDBJ databases">
        <title>Genomic investigation of the strawberry pathogen Phytophthora fragariae indicates pathogenicity is determined by transcriptional variation in three key races.</title>
        <authorList>
            <person name="Adams T.M."/>
            <person name="Armitage A.D."/>
            <person name="Sobczyk M.K."/>
            <person name="Bates H.J."/>
            <person name="Dunwell J.M."/>
            <person name="Nellist C.F."/>
            <person name="Harrison R.J."/>
        </authorList>
    </citation>
    <scope>NUCLEOTIDE SEQUENCE [LARGE SCALE GENOMIC DNA]</scope>
    <source>
        <strain evidence="2 3">ONT-3</strain>
    </source>
</reference>
<name>A0A6G0JFB0_9STRA</name>
<sequence length="247" mass="28536">MPKANLSDMERRAIVDELLKLSNNGELPRGAYSRVGAHVARDPTTVSTIWKRYAAAVEAGVPGGEWSSQIKRNSGRKRKDREEVRAKLATVPVEERAVERRVAAASGLSRHLVRQAVSEGMIRRRTTFIKPALTCENKLERVEHALSFIDDRTLRFESLHNVVHVDEKWFYADRNRRSYLVFEGEELPPRAWKSKRFIPKTMFLAALARPRYDPHRKQRWDGKVGIWSFTEKYAAKRRSKNRAKGEI</sequence>
<dbReference type="PANTHER" id="PTHR47169:SF2">
    <property type="entry name" value="OS01G0541250 PROTEIN"/>
    <property type="match status" value="1"/>
</dbReference>
<comment type="caution">
    <text evidence="2">The sequence shown here is derived from an EMBL/GenBank/DDBJ whole genome shotgun (WGS) entry which is preliminary data.</text>
</comment>
<feature type="non-terminal residue" evidence="2">
    <location>
        <position position="247"/>
    </location>
</feature>
<proteinExistence type="predicted"/>
<accession>A0A6G0JFB0</accession>
<dbReference type="Gene3D" id="3.30.420.10">
    <property type="entry name" value="Ribonuclease H-like superfamily/Ribonuclease H"/>
    <property type="match status" value="1"/>
</dbReference>
<evidence type="ECO:0000259" key="1">
    <source>
        <dbReference type="Pfam" id="PF24964"/>
    </source>
</evidence>
<dbReference type="InterPro" id="IPR036397">
    <property type="entry name" value="RNaseH_sf"/>
</dbReference>
<dbReference type="AlphaFoldDB" id="A0A6G0JFB0"/>
<evidence type="ECO:0000313" key="2">
    <source>
        <dbReference type="EMBL" id="KAE9054583.1"/>
    </source>
</evidence>
<dbReference type="GO" id="GO:0003676">
    <property type="term" value="F:nucleic acid binding"/>
    <property type="evidence" value="ECO:0007669"/>
    <property type="project" value="InterPro"/>
</dbReference>
<dbReference type="PANTHER" id="PTHR47169">
    <property type="entry name" value="OS01G0541250 PROTEIN"/>
    <property type="match status" value="1"/>
</dbReference>
<evidence type="ECO:0000313" key="3">
    <source>
        <dbReference type="Proteomes" id="UP000488956"/>
    </source>
</evidence>
<dbReference type="Pfam" id="PF24964">
    <property type="entry name" value="DUF7769"/>
    <property type="match status" value="1"/>
</dbReference>
<gene>
    <name evidence="2" type="ORF">PF010_g32475</name>
</gene>
<feature type="domain" description="DUF7769" evidence="1">
    <location>
        <begin position="6"/>
        <end position="53"/>
    </location>
</feature>
<dbReference type="EMBL" id="QXFX01009506">
    <property type="protein sequence ID" value="KAE9054583.1"/>
    <property type="molecule type" value="Genomic_DNA"/>
</dbReference>
<protein>
    <recommendedName>
        <fullName evidence="1">DUF7769 domain-containing protein</fullName>
    </recommendedName>
</protein>
<organism evidence="2 3">
    <name type="scientific">Phytophthora fragariae</name>
    <dbReference type="NCBI Taxonomy" id="53985"/>
    <lineage>
        <taxon>Eukaryota</taxon>
        <taxon>Sar</taxon>
        <taxon>Stramenopiles</taxon>
        <taxon>Oomycota</taxon>
        <taxon>Peronosporomycetes</taxon>
        <taxon>Peronosporales</taxon>
        <taxon>Peronosporaceae</taxon>
        <taxon>Phytophthora</taxon>
    </lineage>
</organism>
<dbReference type="Proteomes" id="UP000488956">
    <property type="component" value="Unassembled WGS sequence"/>
</dbReference>